<dbReference type="EC" id="3.2.1.25" evidence="3"/>
<dbReference type="Pfam" id="PF22666">
    <property type="entry name" value="Glyco_hydro_2_N2"/>
    <property type="match status" value="1"/>
</dbReference>
<comment type="catalytic activity">
    <reaction evidence="1">
        <text>Hydrolysis of terminal, non-reducing beta-D-mannose residues in beta-D-mannosides.</text>
        <dbReference type="EC" id="3.2.1.25"/>
    </reaction>
</comment>
<name>A0AAU7W3X5_9MICO</name>
<keyword evidence="5" id="KW-0326">Glycosidase</keyword>
<comment type="similarity">
    <text evidence="2">Belongs to the glycosyl hydrolase 2 family.</text>
</comment>
<dbReference type="RefSeq" id="WP_350353235.1">
    <property type="nucleotide sequence ID" value="NZ_CP158357.1"/>
</dbReference>
<dbReference type="InterPro" id="IPR006102">
    <property type="entry name" value="Ig-like_GH2"/>
</dbReference>
<evidence type="ECO:0000259" key="6">
    <source>
        <dbReference type="Pfam" id="PF00703"/>
    </source>
</evidence>
<dbReference type="GO" id="GO:0004567">
    <property type="term" value="F:beta-mannosidase activity"/>
    <property type="evidence" value="ECO:0007669"/>
    <property type="project" value="UniProtKB-EC"/>
</dbReference>
<sequence>MAFRPLHENWTLTAADGPVPEAVRGASIPATVPGCAHTDLLAAGLIAPPFDGDNEAEQQWIGSTVWRYETRFGWQDDGSDRHDLVAEGLDTVATIELNGAVVGRTENQHRSYRFDVRPHLIDGENSLVITFASPIAEAEARSAAHGPRPHTNHHPYNALRKTASNFGWDWGIDVATSGIWKPIGLDSWSGARIASVRPLVGLSHRAGGVDGRLDARVALEWADASAEGPWEVAASVAGVTAAQAVEAGATEARLELEVPDVDVWWPIGHGDQPLYDVDVQVAQASAPVAHWSSRIGFRTVHVDTAPDAEGSPFVLRVNDEIIQVRGANWIPDHAFLAEVDADRYRRRVRDASEANMNLLRVWGGGIYESDDFYAACDEAGLLVWQDFLFACAAYAEEEWLAVEVEAEAREAITRLSPHPSLVIWNGNNENIWGYYDWGWQERLEGRTWGLGYYLSLLPGLVAELDPSRFYSPASPYSFDEALHPNDAAHGTMHIWDVWNTVDYSVYRSHRPRFVSEFGFQGPPAWSTLVDVVHDEPLEPYGAQMLVHQKANDGNLKLERGMQGHLPEPRTIDEWHWATQLNQAAAVRFGIEHFRSLSPSNTGAIVWQLNDNWPVVSWAAVDFAEHRKPLWYTLRDVYEPRLATFQPRDAGLALIVLNDTDEPWTGDIRLQRMLFDGTVLAETVVSASVPARGETTVTIPTELAAFGDSAREILTAQLDGFATAIHNPVEIVDQALDPEPLVAEIGEAGAEDGIVLVEVTARSYVRDITLLVDRFDVDARVDRGMVTLLAGERAVFRVTTDSALDRAGLLAPTVLRHANSLHRGRSVPADQVG</sequence>
<evidence type="ECO:0000256" key="3">
    <source>
        <dbReference type="ARBA" id="ARBA00012754"/>
    </source>
</evidence>
<evidence type="ECO:0000256" key="5">
    <source>
        <dbReference type="ARBA" id="ARBA00023295"/>
    </source>
</evidence>
<dbReference type="PANTHER" id="PTHR43730">
    <property type="entry name" value="BETA-MANNOSIDASE"/>
    <property type="match status" value="1"/>
</dbReference>
<dbReference type="PANTHER" id="PTHR43730:SF1">
    <property type="entry name" value="BETA-MANNOSIDASE"/>
    <property type="match status" value="1"/>
</dbReference>
<dbReference type="InterPro" id="IPR050887">
    <property type="entry name" value="Beta-mannosidase_GH2"/>
</dbReference>
<organism evidence="8">
    <name type="scientific">Microbacterium sp. A8/3-1</name>
    <dbReference type="NCBI Taxonomy" id="3160749"/>
    <lineage>
        <taxon>Bacteria</taxon>
        <taxon>Bacillati</taxon>
        <taxon>Actinomycetota</taxon>
        <taxon>Actinomycetes</taxon>
        <taxon>Micrococcales</taxon>
        <taxon>Microbacteriaceae</taxon>
        <taxon>Microbacterium</taxon>
    </lineage>
</organism>
<proteinExistence type="inferred from homology"/>
<protein>
    <recommendedName>
        <fullName evidence="3">beta-mannosidase</fullName>
        <ecNumber evidence="3">3.2.1.25</ecNumber>
    </recommendedName>
</protein>
<dbReference type="Gene3D" id="3.20.20.80">
    <property type="entry name" value="Glycosidases"/>
    <property type="match status" value="1"/>
</dbReference>
<dbReference type="AlphaFoldDB" id="A0AAU7W3X5"/>
<dbReference type="GO" id="GO:0006516">
    <property type="term" value="P:glycoprotein catabolic process"/>
    <property type="evidence" value="ECO:0007669"/>
    <property type="project" value="TreeGrafter"/>
</dbReference>
<reference evidence="8" key="1">
    <citation type="submission" date="2024-06" db="EMBL/GenBank/DDBJ databases">
        <title>Draft genome sequence of Microbacterium sp. strain A8/3-1, isolated from Oxytropis tragacanthoides Fisch. ex DC. Root nodules in the Altai region of Russia.</title>
        <authorList>
            <person name="Sazanova A."/>
            <person name="Guro P."/>
            <person name="Kuznetsova I."/>
            <person name="Belimov A."/>
            <person name="Safronova V."/>
        </authorList>
    </citation>
    <scope>NUCLEOTIDE SEQUENCE</scope>
    <source>
        <strain evidence="8">A8/3-1</strain>
    </source>
</reference>
<dbReference type="GO" id="GO:0005975">
    <property type="term" value="P:carbohydrate metabolic process"/>
    <property type="evidence" value="ECO:0007669"/>
    <property type="project" value="InterPro"/>
</dbReference>
<dbReference type="SUPFAM" id="SSF49785">
    <property type="entry name" value="Galactose-binding domain-like"/>
    <property type="match status" value="1"/>
</dbReference>
<evidence type="ECO:0000256" key="4">
    <source>
        <dbReference type="ARBA" id="ARBA00022801"/>
    </source>
</evidence>
<dbReference type="SUPFAM" id="SSF49303">
    <property type="entry name" value="beta-Galactosidase/glucuronidase domain"/>
    <property type="match status" value="1"/>
</dbReference>
<dbReference type="InterPro" id="IPR036156">
    <property type="entry name" value="Beta-gal/glucu_dom_sf"/>
</dbReference>
<evidence type="ECO:0000256" key="2">
    <source>
        <dbReference type="ARBA" id="ARBA00007401"/>
    </source>
</evidence>
<accession>A0AAU7W3X5</accession>
<dbReference type="InterPro" id="IPR017853">
    <property type="entry name" value="GH"/>
</dbReference>
<dbReference type="FunFam" id="3.20.20.80:FF:000050">
    <property type="entry name" value="Beta-mannosidase B"/>
    <property type="match status" value="1"/>
</dbReference>
<dbReference type="Pfam" id="PF00703">
    <property type="entry name" value="Glyco_hydro_2"/>
    <property type="match status" value="1"/>
</dbReference>
<dbReference type="InterPro" id="IPR008979">
    <property type="entry name" value="Galactose-bd-like_sf"/>
</dbReference>
<keyword evidence="4 8" id="KW-0378">Hydrolase</keyword>
<dbReference type="SUPFAM" id="SSF51445">
    <property type="entry name" value="(Trans)glycosidases"/>
    <property type="match status" value="1"/>
</dbReference>
<evidence type="ECO:0000259" key="7">
    <source>
        <dbReference type="Pfam" id="PF22666"/>
    </source>
</evidence>
<feature type="domain" description="Glycoside hydrolase family 2 immunoglobulin-like beta-sandwich" evidence="6">
    <location>
        <begin position="239"/>
        <end position="298"/>
    </location>
</feature>
<evidence type="ECO:0000313" key="8">
    <source>
        <dbReference type="EMBL" id="XBX80433.1"/>
    </source>
</evidence>
<dbReference type="InterPro" id="IPR054593">
    <property type="entry name" value="Beta-mannosidase-like_N2"/>
</dbReference>
<dbReference type="Gene3D" id="2.60.120.260">
    <property type="entry name" value="Galactose-binding domain-like"/>
    <property type="match status" value="1"/>
</dbReference>
<dbReference type="InterPro" id="IPR013783">
    <property type="entry name" value="Ig-like_fold"/>
</dbReference>
<dbReference type="Gene3D" id="2.60.40.10">
    <property type="entry name" value="Immunoglobulins"/>
    <property type="match status" value="1"/>
</dbReference>
<feature type="domain" description="Beta-mannosidase-like galactose-binding" evidence="7">
    <location>
        <begin position="10"/>
        <end position="181"/>
    </location>
</feature>
<dbReference type="EMBL" id="CP158357">
    <property type="protein sequence ID" value="XBX80433.1"/>
    <property type="molecule type" value="Genomic_DNA"/>
</dbReference>
<gene>
    <name evidence="8" type="ORF">ABS642_10175</name>
</gene>
<evidence type="ECO:0000256" key="1">
    <source>
        <dbReference type="ARBA" id="ARBA00000829"/>
    </source>
</evidence>